<evidence type="ECO:0000256" key="23">
    <source>
        <dbReference type="ARBA" id="ARBA00023229"/>
    </source>
</evidence>
<evidence type="ECO:0000256" key="27">
    <source>
        <dbReference type="ARBA" id="ARBA00053920"/>
    </source>
</evidence>
<evidence type="ECO:0000259" key="32">
    <source>
        <dbReference type="Pfam" id="PF02670"/>
    </source>
</evidence>
<evidence type="ECO:0000256" key="17">
    <source>
        <dbReference type="ARBA" id="ARBA00022989"/>
    </source>
</evidence>
<evidence type="ECO:0000256" key="10">
    <source>
        <dbReference type="ARBA" id="ARBA00022528"/>
    </source>
</evidence>
<evidence type="ECO:0000256" key="16">
    <source>
        <dbReference type="ARBA" id="ARBA00022946"/>
    </source>
</evidence>
<proteinExistence type="inferred from homology"/>
<evidence type="ECO:0000256" key="8">
    <source>
        <dbReference type="ARBA" id="ARBA00012366"/>
    </source>
</evidence>
<comment type="cofactor">
    <cofactor evidence="2">
        <name>Mg(2+)</name>
        <dbReference type="ChEBI" id="CHEBI:18420"/>
    </cofactor>
</comment>
<dbReference type="NCBIfam" id="TIGR00243">
    <property type="entry name" value="Dxr"/>
    <property type="match status" value="1"/>
</dbReference>
<dbReference type="Pfam" id="PF13288">
    <property type="entry name" value="DXPR_C"/>
    <property type="match status" value="1"/>
</dbReference>
<evidence type="ECO:0000256" key="2">
    <source>
        <dbReference type="ARBA" id="ARBA00001946"/>
    </source>
</evidence>
<keyword evidence="12 31" id="KW-0812">Transmembrane</keyword>
<dbReference type="InterPro" id="IPR036169">
    <property type="entry name" value="DXPR_C_sf"/>
</dbReference>
<dbReference type="GO" id="GO:0030145">
    <property type="term" value="F:manganese ion binding"/>
    <property type="evidence" value="ECO:0007669"/>
    <property type="project" value="TreeGrafter"/>
</dbReference>
<feature type="region of interest" description="Disordered" evidence="30">
    <location>
        <begin position="1"/>
        <end position="52"/>
    </location>
</feature>
<dbReference type="GO" id="GO:0030604">
    <property type="term" value="F:1-deoxy-D-xylulose-5-phosphate reductoisomerase activity"/>
    <property type="evidence" value="ECO:0007669"/>
    <property type="project" value="UniProtKB-EC"/>
</dbReference>
<feature type="region of interest" description="Disordered" evidence="30">
    <location>
        <begin position="342"/>
        <end position="364"/>
    </location>
</feature>
<gene>
    <name evidence="38" type="ORF">NC653_029402</name>
</gene>
<dbReference type="InterPro" id="IPR006785">
    <property type="entry name" value="Pex14_N"/>
</dbReference>
<dbReference type="Pfam" id="PF08436">
    <property type="entry name" value="DXP_redisom_C"/>
    <property type="match status" value="1"/>
</dbReference>
<keyword evidence="10" id="KW-0150">Chloroplast</keyword>
<comment type="caution">
    <text evidence="38">The sequence shown here is derived from an EMBL/GenBank/DDBJ whole genome shotgun (WGS) entry which is preliminary data.</text>
</comment>
<comment type="cofactor">
    <cofactor evidence="1">
        <name>Mn(2+)</name>
        <dbReference type="ChEBI" id="CHEBI:29035"/>
    </cofactor>
</comment>
<evidence type="ECO:0000256" key="11">
    <source>
        <dbReference type="ARBA" id="ARBA00022640"/>
    </source>
</evidence>
<name>A0AAD6Q3B3_9ROSI</name>
<evidence type="ECO:0000256" key="14">
    <source>
        <dbReference type="ARBA" id="ARBA00022857"/>
    </source>
</evidence>
<comment type="catalytic activity">
    <reaction evidence="26">
        <text>2-C-methyl-D-erythritol 4-phosphate + NADP(+) = 1-deoxy-D-xylulose 5-phosphate + NADPH + H(+)</text>
        <dbReference type="Rhea" id="RHEA:13717"/>
        <dbReference type="ChEBI" id="CHEBI:15378"/>
        <dbReference type="ChEBI" id="CHEBI:57783"/>
        <dbReference type="ChEBI" id="CHEBI:57792"/>
        <dbReference type="ChEBI" id="CHEBI:58262"/>
        <dbReference type="ChEBI" id="CHEBI:58349"/>
        <dbReference type="EC" id="1.1.1.267"/>
    </reaction>
    <physiologicalReaction direction="right-to-left" evidence="26">
        <dbReference type="Rhea" id="RHEA:13719"/>
    </physiologicalReaction>
</comment>
<evidence type="ECO:0000256" key="26">
    <source>
        <dbReference type="ARBA" id="ARBA00048543"/>
    </source>
</evidence>
<dbReference type="GO" id="GO:0005778">
    <property type="term" value="C:peroxisomal membrane"/>
    <property type="evidence" value="ECO:0007669"/>
    <property type="project" value="UniProtKB-SubCell"/>
</dbReference>
<keyword evidence="18" id="KW-0560">Oxidoreductase</keyword>
<dbReference type="SUPFAM" id="SSF51735">
    <property type="entry name" value="NAD(P)-binding Rossmann-fold domains"/>
    <property type="match status" value="1"/>
</dbReference>
<dbReference type="NCBIfam" id="NF009114">
    <property type="entry name" value="PRK12464.1"/>
    <property type="match status" value="1"/>
</dbReference>
<evidence type="ECO:0000256" key="12">
    <source>
        <dbReference type="ARBA" id="ARBA00022692"/>
    </source>
</evidence>
<comment type="subunit">
    <text evidence="29">Interacts with PEX13; forming the PEX13-PEX14 docking complex. Interacts with PEX5 (via WxxxF/Y motifs).</text>
</comment>
<dbReference type="EMBL" id="JAQIZT010000012">
    <property type="protein sequence ID" value="KAJ6977482.1"/>
    <property type="molecule type" value="Genomic_DNA"/>
</dbReference>
<feature type="domain" description="Peroxisome membrane anchor protein Pex14p N-terminal" evidence="33">
    <location>
        <begin position="52"/>
        <end position="94"/>
    </location>
</feature>
<dbReference type="GO" id="GO:0070402">
    <property type="term" value="F:NADPH binding"/>
    <property type="evidence" value="ECO:0007669"/>
    <property type="project" value="InterPro"/>
</dbReference>
<evidence type="ECO:0000256" key="29">
    <source>
        <dbReference type="ARBA" id="ARBA00064754"/>
    </source>
</evidence>
<dbReference type="InterPro" id="IPR013512">
    <property type="entry name" value="DXP_reductoisomerase_N"/>
</dbReference>
<dbReference type="SUPFAM" id="SSF55347">
    <property type="entry name" value="Glyceraldehyde-3-phosphate dehydrogenase-like, C-terminal domain"/>
    <property type="match status" value="1"/>
</dbReference>
<dbReference type="Pfam" id="PF23020">
    <property type="entry name" value="PEX14-like_2nd"/>
    <property type="match status" value="1"/>
</dbReference>
<evidence type="ECO:0000256" key="6">
    <source>
        <dbReference type="ARBA" id="ARBA00005443"/>
    </source>
</evidence>
<evidence type="ECO:0000256" key="20">
    <source>
        <dbReference type="ARBA" id="ARBA00023136"/>
    </source>
</evidence>
<dbReference type="Pfam" id="PF04695">
    <property type="entry name" value="Pex14_N"/>
    <property type="match status" value="1"/>
</dbReference>
<comment type="similarity">
    <text evidence="6">Belongs to the peroxin-14 family.</text>
</comment>
<evidence type="ECO:0000256" key="3">
    <source>
        <dbReference type="ARBA" id="ARBA00004229"/>
    </source>
</evidence>
<dbReference type="InterPro" id="IPR036291">
    <property type="entry name" value="NAD(P)-bd_dom_sf"/>
</dbReference>
<dbReference type="GO" id="GO:0009507">
    <property type="term" value="C:chloroplast"/>
    <property type="evidence" value="ECO:0007669"/>
    <property type="project" value="UniProtKB-SubCell"/>
</dbReference>
<feature type="compositionally biased region" description="Polar residues" evidence="30">
    <location>
        <begin position="102"/>
        <end position="120"/>
    </location>
</feature>
<dbReference type="FunFam" id="3.40.50.720:FF:000183">
    <property type="entry name" value="1-deoxy-D-xylulose 5-phosphate reductoisomerase, chloroplastic"/>
    <property type="match status" value="1"/>
</dbReference>
<dbReference type="PANTHER" id="PTHR30525:SF0">
    <property type="entry name" value="1-DEOXY-D-XYLULOSE 5-PHOSPHATE REDUCTOISOMERASE, CHLOROPLASTIC"/>
    <property type="match status" value="1"/>
</dbReference>
<dbReference type="Pfam" id="PF17733">
    <property type="entry name" value="KPWE_dom"/>
    <property type="match status" value="1"/>
</dbReference>
<keyword evidence="17 31" id="KW-1133">Transmembrane helix</keyword>
<dbReference type="Gene3D" id="3.40.50.720">
    <property type="entry name" value="NAD(P)-binding Rossmann-like Domain"/>
    <property type="match status" value="1"/>
</dbReference>
<evidence type="ECO:0000256" key="13">
    <source>
        <dbReference type="ARBA" id="ARBA00022723"/>
    </source>
</evidence>
<dbReference type="InterPro" id="IPR054154">
    <property type="entry name" value="PEX14-like_M_plants"/>
</dbReference>
<comment type="similarity">
    <text evidence="7">Belongs to the DXR family.</text>
</comment>
<comment type="pathway">
    <text evidence="5">Isoprenoid biosynthesis; isopentenyl diphosphate biosynthesis via DXP pathway; isopentenyl diphosphate from 1-deoxy-D-xylulose 5-phosphate: step 1/6.</text>
</comment>
<feature type="region of interest" description="Disordered" evidence="30">
    <location>
        <begin position="293"/>
        <end position="326"/>
    </location>
</feature>
<evidence type="ECO:0000256" key="15">
    <source>
        <dbReference type="ARBA" id="ARBA00022927"/>
    </source>
</evidence>
<dbReference type="AlphaFoldDB" id="A0AAD6Q3B3"/>
<dbReference type="GO" id="GO:0051484">
    <property type="term" value="P:isopentenyl diphosphate biosynthetic process, methylerythritol 4-phosphate pathway involved in terpenoid biosynthetic process"/>
    <property type="evidence" value="ECO:0007669"/>
    <property type="project" value="TreeGrafter"/>
</dbReference>
<feature type="domain" description="1-deoxy-D-xylulose 5-phosphate reductoisomerase C-terminal" evidence="34">
    <location>
        <begin position="759"/>
        <end position="842"/>
    </location>
</feature>
<keyword evidence="11" id="KW-0934">Plastid</keyword>
<evidence type="ECO:0000259" key="35">
    <source>
        <dbReference type="Pfam" id="PF13288"/>
    </source>
</evidence>
<keyword evidence="21" id="KW-0576">Peroxisome</keyword>
<feature type="domain" description="Peroxisomal membrane protein PEX14 central plants" evidence="37">
    <location>
        <begin position="150"/>
        <end position="269"/>
    </location>
</feature>
<evidence type="ECO:0000256" key="1">
    <source>
        <dbReference type="ARBA" id="ARBA00001936"/>
    </source>
</evidence>
<feature type="domain" description="DXP reductoisomerase C-terminal" evidence="35">
    <location>
        <begin position="874"/>
        <end position="996"/>
    </location>
</feature>
<dbReference type="HAMAP" id="MF_00183">
    <property type="entry name" value="DXP_reductoisom"/>
    <property type="match status" value="1"/>
</dbReference>
<feature type="transmembrane region" description="Helical" evidence="31">
    <location>
        <begin position="154"/>
        <end position="175"/>
    </location>
</feature>
<evidence type="ECO:0000256" key="9">
    <source>
        <dbReference type="ARBA" id="ARBA00022448"/>
    </source>
</evidence>
<comment type="function">
    <text evidence="28">Enzyme of the plastid non-mevalonate pathway for isoprenoid biosynthesis that catalyzes the NADPH-dependent rearrangement and reduction of 1-deoxy-D-xylulose-5-phosphate (DXP) to 2-C-methyl-D-erythritol 4-phosphate (MEP). Required for chloroplast development.</text>
</comment>
<evidence type="ECO:0000256" key="4">
    <source>
        <dbReference type="ARBA" id="ARBA00004549"/>
    </source>
</evidence>
<sequence>MATQSSDPPPPSSPADQNPGNVQPTNGIQQDAEVEAIKQSPPSVFVNSEPMREEQVQNAVKFLSHPKVRGSPVMYRRSFLEKKGLTKEEIDEAFLRVPDPTPSTQATSLNQEGQVKSTPNAQPLASAQALQPVAAAPTALISSVGTLTRSRFHWYHAVFAVGLLAVSGAGTAVLVKNTIIPRLKSWIRKVVLEEEDDNVKKTNLKPSLAEEAAAAAKSAAAAAADVARASQELLNSKNEERRYFKEFMNMLDVQVQEMKSMSTAIHRLEGQTDNRVRNSLADQEDYRALVANPEQTYTNGKAEFDLHSGGSSSHPASAKPSAAPHPKSYMEIMEMVRRGERPGNIRDINDQPPNPSQQISNPRIAPRTKPWEVGQVQNNSSQVLQSQVSGEDLNSKVRDNGIYQFDGESTAPWLQRKNAGIAEIDNEDEVKAGPYGGQNNQQPVRRTWVPPRPPPVVMAEAAEAIRRPKQSIQKEQLEDDRSVSHPTDTADELQRITKISESGGAVEINGGGRSQNKSMKGTKAGFDLHDLLDPNHNQMALNILSPAEIKAISFLDSTKSNRLHKLQGGLCLKRKDCGGRRIQCSVQNQNQNQPPPAWPGRACPEPGRKTWDGPKPISIVGSTGSIGTQTLDIVAENPDKFKVVALAAGSNVALLADQVRTFKPQLIAVRNESLVDELKEALADVEEKPEIIPGEQGVVEVARHPDAVSVVTGIVGCAGLKPTVAAIEAEKDICLANKETLIAGGPFVLPLAHKYNVKILPADSEHSAIFQCIQGLPEGALRRIILTASGGAFRDWPVEKLKEVKVADALKHPNWNMGKKITVDSATLFNKGLEVIEAHYLFGAEYDNIDIVIHPQSIIHSMIETQDSSVIAQLGWPDMRLPILYTMSWPDRVYCSEITWPRLDLCKLGSLTFKAPDNVKYPSMDLAYAAGRAGGTMTGVLSAANEKAVEMFIDEKISYLDIFKVVELTCDKHQAELVVSPSLEEIIHYDLWAREYAASLQHSSGPSPVFA</sequence>
<keyword evidence="22" id="KW-0464">Manganese</keyword>
<evidence type="ECO:0000256" key="25">
    <source>
        <dbReference type="ARBA" id="ARBA00029691"/>
    </source>
</evidence>
<comment type="subcellular location">
    <subcellularLocation>
        <location evidence="4">Peroxisome membrane</location>
        <topology evidence="4">Single-pass membrane protein</topology>
    </subcellularLocation>
    <subcellularLocation>
        <location evidence="3">Plastid</location>
        <location evidence="3">Chloroplast</location>
    </subcellularLocation>
</comment>
<evidence type="ECO:0000256" key="7">
    <source>
        <dbReference type="ARBA" id="ARBA00006825"/>
    </source>
</evidence>
<feature type="domain" description="1-deoxy-D-xylulose 5-phosphate reductoisomerase N-terminal" evidence="32">
    <location>
        <begin position="617"/>
        <end position="745"/>
    </location>
</feature>
<dbReference type="Gene3D" id="1.10.10.10">
    <property type="entry name" value="Winged helix-like DNA-binding domain superfamily/Winged helix DNA-binding domain"/>
    <property type="match status" value="1"/>
</dbReference>
<dbReference type="InterPro" id="IPR013644">
    <property type="entry name" value="DXP_reductoisomerase_C"/>
</dbReference>
<evidence type="ECO:0000256" key="31">
    <source>
        <dbReference type="SAM" id="Phobius"/>
    </source>
</evidence>
<keyword evidence="23" id="KW-0414">Isoprene biosynthesis</keyword>
<accession>A0AAD6Q3B3</accession>
<evidence type="ECO:0000259" key="34">
    <source>
        <dbReference type="Pfam" id="PF08436"/>
    </source>
</evidence>
<dbReference type="PANTHER" id="PTHR30525">
    <property type="entry name" value="1-DEOXY-D-XYLULOSE 5-PHOSPHATE REDUCTOISOMERASE"/>
    <property type="match status" value="1"/>
</dbReference>
<evidence type="ECO:0000256" key="18">
    <source>
        <dbReference type="ARBA" id="ARBA00023002"/>
    </source>
</evidence>
<evidence type="ECO:0000259" key="37">
    <source>
        <dbReference type="Pfam" id="PF23020"/>
    </source>
</evidence>
<evidence type="ECO:0000256" key="5">
    <source>
        <dbReference type="ARBA" id="ARBA00005094"/>
    </source>
</evidence>
<dbReference type="SUPFAM" id="SSF69055">
    <property type="entry name" value="1-deoxy-D-xylulose-5-phosphate reductoisomerase, C-terminal domain"/>
    <property type="match status" value="1"/>
</dbReference>
<keyword evidence="16" id="KW-0809">Transit peptide</keyword>
<reference evidence="38" key="1">
    <citation type="journal article" date="2023" name="Mol. Ecol. Resour.">
        <title>Chromosome-level genome assembly of a triploid poplar Populus alba 'Berolinensis'.</title>
        <authorList>
            <person name="Chen S."/>
            <person name="Yu Y."/>
            <person name="Wang X."/>
            <person name="Wang S."/>
            <person name="Zhang T."/>
            <person name="Zhou Y."/>
            <person name="He R."/>
            <person name="Meng N."/>
            <person name="Wang Y."/>
            <person name="Liu W."/>
            <person name="Liu Z."/>
            <person name="Liu J."/>
            <person name="Guo Q."/>
            <person name="Huang H."/>
            <person name="Sederoff R.R."/>
            <person name="Wang G."/>
            <person name="Qu G."/>
            <person name="Chen S."/>
        </authorList>
    </citation>
    <scope>NUCLEOTIDE SEQUENCE</scope>
    <source>
        <strain evidence="38">SC-2020</strain>
    </source>
</reference>
<dbReference type="GO" id="GO:0015031">
    <property type="term" value="P:protein transport"/>
    <property type="evidence" value="ECO:0007669"/>
    <property type="project" value="UniProtKB-KW"/>
</dbReference>
<keyword evidence="20 31" id="KW-0472">Membrane</keyword>
<feature type="compositionally biased region" description="Polar residues" evidence="30">
    <location>
        <begin position="15"/>
        <end position="29"/>
    </location>
</feature>
<feature type="domain" description="Peroxisomal membrane protein PEX14-like KPWE" evidence="36">
    <location>
        <begin position="324"/>
        <end position="372"/>
    </location>
</feature>
<dbReference type="Pfam" id="PF02670">
    <property type="entry name" value="DXP_reductoisom"/>
    <property type="match status" value="1"/>
</dbReference>
<evidence type="ECO:0000259" key="36">
    <source>
        <dbReference type="Pfam" id="PF17733"/>
    </source>
</evidence>
<keyword evidence="13" id="KW-0479">Metal-binding</keyword>
<evidence type="ECO:0000256" key="30">
    <source>
        <dbReference type="SAM" id="MobiDB-lite"/>
    </source>
</evidence>
<keyword evidence="9" id="KW-0813">Transport</keyword>
<dbReference type="InterPro" id="IPR003821">
    <property type="entry name" value="DXP_reductoisomerase"/>
</dbReference>
<keyword evidence="14" id="KW-0521">NADP</keyword>
<dbReference type="FunFam" id="1.10.1740.10:FF:000006">
    <property type="entry name" value="1-deoxy-D-xylulose 5-phosphate reductoisomerase, chloroplastic"/>
    <property type="match status" value="1"/>
</dbReference>
<organism evidence="38 39">
    <name type="scientific">Populus alba x Populus x berolinensis</name>
    <dbReference type="NCBI Taxonomy" id="444605"/>
    <lineage>
        <taxon>Eukaryota</taxon>
        <taxon>Viridiplantae</taxon>
        <taxon>Streptophyta</taxon>
        <taxon>Embryophyta</taxon>
        <taxon>Tracheophyta</taxon>
        <taxon>Spermatophyta</taxon>
        <taxon>Magnoliopsida</taxon>
        <taxon>eudicotyledons</taxon>
        <taxon>Gunneridae</taxon>
        <taxon>Pentapetalae</taxon>
        <taxon>rosids</taxon>
        <taxon>fabids</taxon>
        <taxon>Malpighiales</taxon>
        <taxon>Salicaceae</taxon>
        <taxon>Saliceae</taxon>
        <taxon>Populus</taxon>
    </lineage>
</organism>
<keyword evidence="39" id="KW-1185">Reference proteome</keyword>
<dbReference type="InterPro" id="IPR026877">
    <property type="entry name" value="DXPR_C"/>
</dbReference>
<keyword evidence="15" id="KW-0653">Protein transport</keyword>
<evidence type="ECO:0000256" key="19">
    <source>
        <dbReference type="ARBA" id="ARBA00023010"/>
    </source>
</evidence>
<protein>
    <recommendedName>
        <fullName evidence="24">Peroxisomal membrane protein PEX14</fullName>
        <ecNumber evidence="8">1.1.1.267</ecNumber>
    </recommendedName>
    <alternativeName>
        <fullName evidence="25">Peroxin-14</fullName>
    </alternativeName>
</protein>
<evidence type="ECO:0000256" key="22">
    <source>
        <dbReference type="ARBA" id="ARBA00023211"/>
    </source>
</evidence>
<comment type="function">
    <text evidence="27">Component of the PEX13-PEX14 docking complex, a translocon channel that specifically mediates the import of peroxisomal cargo proteins bound to PEX5 receptor. The PEX13-PEX14 docking complex forms a large import pore which can be opened to a diameter of about 9 nm. Mechanistically, PEX5 receptor along with cargo proteins associates with the PEX14 subunit of the PEX13-PEX14 docking complex in the cytosol, leading to the insertion of the receptor into the organelle membrane with the concomitant translocation of the cargo into the peroxisome matrix.</text>
</comment>
<evidence type="ECO:0000259" key="33">
    <source>
        <dbReference type="Pfam" id="PF04695"/>
    </source>
</evidence>
<evidence type="ECO:0000256" key="28">
    <source>
        <dbReference type="ARBA" id="ARBA00055737"/>
    </source>
</evidence>
<evidence type="ECO:0000313" key="39">
    <source>
        <dbReference type="Proteomes" id="UP001164929"/>
    </source>
</evidence>
<feature type="region of interest" description="Disordered" evidence="30">
    <location>
        <begin position="97"/>
        <end position="123"/>
    </location>
</feature>
<feature type="compositionally biased region" description="Low complexity" evidence="30">
    <location>
        <begin position="308"/>
        <end position="326"/>
    </location>
</feature>
<dbReference type="InterPro" id="IPR040554">
    <property type="entry name" value="KPWE_PEX14_dom"/>
</dbReference>
<dbReference type="FunFam" id="1.10.10.10:FF:000217">
    <property type="entry name" value="Peroxisomal membrane protein PEX14"/>
    <property type="match status" value="1"/>
</dbReference>
<dbReference type="InterPro" id="IPR036388">
    <property type="entry name" value="WH-like_DNA-bd_sf"/>
</dbReference>
<keyword evidence="19" id="KW-0811">Translocation</keyword>
<feature type="region of interest" description="Disordered" evidence="30">
    <location>
        <begin position="466"/>
        <end position="489"/>
    </location>
</feature>
<dbReference type="Gene3D" id="1.10.1740.10">
    <property type="match status" value="1"/>
</dbReference>
<evidence type="ECO:0000313" key="38">
    <source>
        <dbReference type="EMBL" id="KAJ6977482.1"/>
    </source>
</evidence>
<dbReference type="EC" id="1.1.1.267" evidence="8"/>
<evidence type="ECO:0000256" key="21">
    <source>
        <dbReference type="ARBA" id="ARBA00023140"/>
    </source>
</evidence>
<evidence type="ECO:0000256" key="24">
    <source>
        <dbReference type="ARBA" id="ARBA00029502"/>
    </source>
</evidence>
<feature type="region of interest" description="Disordered" evidence="30">
    <location>
        <begin position="429"/>
        <end position="452"/>
    </location>
</feature>
<dbReference type="Proteomes" id="UP001164929">
    <property type="component" value="Chromosome 12"/>
</dbReference>